<feature type="domain" description="Ig-like" evidence="12">
    <location>
        <begin position="129"/>
        <end position="219"/>
    </location>
</feature>
<comment type="caution">
    <text evidence="14">The sequence shown here is derived from an EMBL/GenBank/DDBJ whole genome shotgun (WGS) entry which is preliminary data.</text>
</comment>
<dbReference type="Pfam" id="PF00041">
    <property type="entry name" value="fn3"/>
    <property type="match status" value="3"/>
</dbReference>
<dbReference type="FunFam" id="2.60.40.10:FF:000612">
    <property type="entry name" value="palladin isoform X1"/>
    <property type="match status" value="1"/>
</dbReference>
<feature type="region of interest" description="Disordered" evidence="9">
    <location>
        <begin position="1051"/>
        <end position="1071"/>
    </location>
</feature>
<feature type="domain" description="Fibronectin type-III" evidence="13">
    <location>
        <begin position="748"/>
        <end position="842"/>
    </location>
</feature>
<evidence type="ECO:0000256" key="6">
    <source>
        <dbReference type="ARBA" id="ARBA00023136"/>
    </source>
</evidence>
<dbReference type="GO" id="GO:0098609">
    <property type="term" value="P:cell-cell adhesion"/>
    <property type="evidence" value="ECO:0007669"/>
    <property type="project" value="TreeGrafter"/>
</dbReference>
<dbReference type="SMART" id="SM00060">
    <property type="entry name" value="FN3"/>
    <property type="match status" value="3"/>
</dbReference>
<evidence type="ECO:0000256" key="7">
    <source>
        <dbReference type="ARBA" id="ARBA00023157"/>
    </source>
</evidence>
<keyword evidence="7" id="KW-1015">Disulfide bond</keyword>
<dbReference type="InterPro" id="IPR013098">
    <property type="entry name" value="Ig_I-set"/>
</dbReference>
<evidence type="ECO:0000256" key="1">
    <source>
        <dbReference type="ARBA" id="ARBA00004167"/>
    </source>
</evidence>
<feature type="chain" id="PRO_5032600234" evidence="11">
    <location>
        <begin position="21"/>
        <end position="1465"/>
    </location>
</feature>
<dbReference type="InterPro" id="IPR007110">
    <property type="entry name" value="Ig-like_dom"/>
</dbReference>
<feature type="compositionally biased region" description="Basic residues" evidence="9">
    <location>
        <begin position="1375"/>
        <end position="1385"/>
    </location>
</feature>
<protein>
    <submittedName>
        <fullName evidence="14">Roundabout, axon guidance receptor 1</fullName>
    </submittedName>
</protein>
<sequence>MRGCQFVVQTIVSWTIVCFAASSLPNPRIVEHPQDGYIAKDEPASLNCRAEGEPKPEITWYRNGRKVETTPENPFSNRMIFPDGKLFFLSVVHNKKDKTDVGVYYCNATNIHGTAISRNATLSIAVLRSDFRVQPKNVTAAIGDSVSFPCRPPRGEPEPRIIWKKDTELIIQDPSHTRFVVTDNGALNISQVRKQDAGIFRCIATNDAGERESAPAVLRVIEKPSFRRFPIDVTTREKKTVEFPCDVVGDKPLQVTWRKEHGNIGRISTLRDHTLRIEDVSRHDSGIYVCVAKNQVGEAEAVARLNVEYKPEFKVRPVDKSVGVGRSVSLQCVVEGNPPPTIYWRKRSQHASAEKSLIFPYKPDGRYSVKPDGTLQIDHVQPADAGEFECEALNTIGTASTSVQLKVRENDSRPPPVIRIVPQNQTLATDETALLHCDAFGNPQPIVQWYKNGNLLSSDDPRIQQKSSNTLQISGLRVSDTGMYSCKASSETGETTWIASLVVEVPDGSSVLFHRAQDSKYFPGPPSQPVAIETKDTSIMLSWQPNSNSGASPVFEYIVEYFSHETTDGWVVVPDTIQKDKYTVKNLKPGTPYIFLVRARNSHGIGNPSLFSQTITTDRSKSEIAVAVPADEIRTRMSGIVVQIEKGGAVNSSAIRFEWKPVKEEELIQHYEIVYKRLYNLEDMTAGQPHRVLVQRHASKDHMESHTISNLNSHAWYQICVKAFNGDIGSQCSSPLKVRTRESVPSNPPQNIIINKHGKTRVFVQWLPPPVESRNGDVKGYEIKCLSDDGKHDCSVSINGTSNKYTINNLQEDVTYSIQIAARTSKGVGVWSQSYVIGPEQPSLMEEPWFIGVLIGVVGGTLWLALCVFSIWLCKKRKSKKKMMQNGLYTVPMQKGNEQQPCTTFYRNGYGEKDTQHMSPEITNLLDGHKEVEMQDQNIYNVPQMKTFYHKQDPVAPYATTTLINPGAAQHMDHMFRPINQHSGSGDSCCKHDCSGSNTDSGGHHHSDHMQSPTSDSGSHTTDENGMLIKKGRKGQGQIIVPKQAMVNWAEFLPPPPEHPPPSEVGSDSPANSLQYAEVSQNRAMANRSPMSPMSKISSCSCPAPHSQHPGCAQAWNVPPPAYSDSGCVRCCSPKYCDNGQYSAINRVQSPRSDTWGQRTIACTNPSQRAPVEMYCHSRTCHSDHEQNSVPPFHHYKINNNEQDGGGEYQCFSDSGHYSRCPVDGHCMDRACQSSLPSVASECQSRGPCRLSDGGHHHMNLAVEGYHRNGDSPMSGGQDYVGESDSESNPPQDGEDCGDENPEDEGNVSGSMMASWASVTDQSNTDCSSHRSSAASDSDASFLTEADFASAVAKAAELSGLTVVGTTVCDPKTGKPVKRHRRPRPARPVSPYSTDSNFSAVPHRPYPKSQRKKQLIEQGKWQRKDQPNGVPSQNLPANVEDLPSYHKPSFPSSSQHSAPFPEDKI</sequence>
<feature type="region of interest" description="Disordered" evidence="9">
    <location>
        <begin position="1360"/>
        <end position="1465"/>
    </location>
</feature>
<dbReference type="SUPFAM" id="SSF48726">
    <property type="entry name" value="Immunoglobulin"/>
    <property type="match status" value="5"/>
</dbReference>
<dbReference type="Proteomes" id="UP000596742">
    <property type="component" value="Unassembled WGS sequence"/>
</dbReference>
<keyword evidence="15" id="KW-1185">Reference proteome</keyword>
<organism evidence="14 15">
    <name type="scientific">Mytilus galloprovincialis</name>
    <name type="common">Mediterranean mussel</name>
    <dbReference type="NCBI Taxonomy" id="29158"/>
    <lineage>
        <taxon>Eukaryota</taxon>
        <taxon>Metazoa</taxon>
        <taxon>Spiralia</taxon>
        <taxon>Lophotrochozoa</taxon>
        <taxon>Mollusca</taxon>
        <taxon>Bivalvia</taxon>
        <taxon>Autobranchia</taxon>
        <taxon>Pteriomorphia</taxon>
        <taxon>Mytilida</taxon>
        <taxon>Mytiloidea</taxon>
        <taxon>Mytilidae</taxon>
        <taxon>Mytilinae</taxon>
        <taxon>Mytilus</taxon>
    </lineage>
</organism>
<feature type="compositionally biased region" description="Acidic residues" evidence="9">
    <location>
        <begin position="1293"/>
        <end position="1306"/>
    </location>
</feature>
<keyword evidence="14" id="KW-0675">Receptor</keyword>
<name>A0A8B6CN97_MYTGA</name>
<comment type="subcellular location">
    <subcellularLocation>
        <location evidence="1">Membrane</location>
        <topology evidence="1">Single-pass membrane protein</topology>
    </subcellularLocation>
</comment>
<evidence type="ECO:0000256" key="10">
    <source>
        <dbReference type="SAM" id="Phobius"/>
    </source>
</evidence>
<dbReference type="InterPro" id="IPR036179">
    <property type="entry name" value="Ig-like_dom_sf"/>
</dbReference>
<evidence type="ECO:0000256" key="2">
    <source>
        <dbReference type="ARBA" id="ARBA00022692"/>
    </source>
</evidence>
<dbReference type="PROSITE" id="PS50853">
    <property type="entry name" value="FN3"/>
    <property type="match status" value="3"/>
</dbReference>
<feature type="compositionally biased region" description="Pro residues" evidence="9">
    <location>
        <begin position="1053"/>
        <end position="1063"/>
    </location>
</feature>
<evidence type="ECO:0000313" key="15">
    <source>
        <dbReference type="Proteomes" id="UP000596742"/>
    </source>
</evidence>
<feature type="transmembrane region" description="Helical" evidence="10">
    <location>
        <begin position="849"/>
        <end position="874"/>
    </location>
</feature>
<dbReference type="SMART" id="SM00408">
    <property type="entry name" value="IGc2"/>
    <property type="match status" value="5"/>
</dbReference>
<keyword evidence="6 10" id="KW-0472">Membrane</keyword>
<feature type="compositionally biased region" description="Polar residues" evidence="9">
    <location>
        <begin position="1010"/>
        <end position="1020"/>
    </location>
</feature>
<dbReference type="Pfam" id="PF13927">
    <property type="entry name" value="Ig_3"/>
    <property type="match status" value="2"/>
</dbReference>
<feature type="compositionally biased region" description="Polar residues" evidence="9">
    <location>
        <begin position="1308"/>
        <end position="1325"/>
    </location>
</feature>
<dbReference type="SMART" id="SM00406">
    <property type="entry name" value="IGv"/>
    <property type="match status" value="4"/>
</dbReference>
<evidence type="ECO:0000259" key="12">
    <source>
        <dbReference type="PROSITE" id="PS50835"/>
    </source>
</evidence>
<dbReference type="FunFam" id="2.60.40.10:FF:000028">
    <property type="entry name" value="Neuronal cell adhesion molecule"/>
    <property type="match status" value="1"/>
</dbReference>
<dbReference type="InterPro" id="IPR013106">
    <property type="entry name" value="Ig_V-set"/>
</dbReference>
<dbReference type="FunFam" id="2.60.40.10:FF:002430">
    <property type="entry name" value="Uncharacterized protein"/>
    <property type="match status" value="1"/>
</dbReference>
<dbReference type="InterPro" id="IPR036116">
    <property type="entry name" value="FN3_sf"/>
</dbReference>
<dbReference type="GO" id="GO:0005886">
    <property type="term" value="C:plasma membrane"/>
    <property type="evidence" value="ECO:0007669"/>
    <property type="project" value="TreeGrafter"/>
</dbReference>
<dbReference type="InterPro" id="IPR013783">
    <property type="entry name" value="Ig-like_fold"/>
</dbReference>
<feature type="domain" description="Ig-like" evidence="12">
    <location>
        <begin position="224"/>
        <end position="308"/>
    </location>
</feature>
<feature type="domain" description="Ig-like" evidence="12">
    <location>
        <begin position="27"/>
        <end position="123"/>
    </location>
</feature>
<dbReference type="SUPFAM" id="SSF49265">
    <property type="entry name" value="Fibronectin type III"/>
    <property type="match status" value="2"/>
</dbReference>
<dbReference type="SMART" id="SM00409">
    <property type="entry name" value="IG"/>
    <property type="match status" value="5"/>
</dbReference>
<dbReference type="OrthoDB" id="428111at2759"/>
<dbReference type="FunFam" id="2.60.40.10:FF:000026">
    <property type="entry name" value="roundabout homolog 2 isoform X1"/>
    <property type="match status" value="1"/>
</dbReference>
<keyword evidence="5 10" id="KW-1133">Transmembrane helix</keyword>
<keyword evidence="2 10" id="KW-0812">Transmembrane</keyword>
<evidence type="ECO:0000256" key="4">
    <source>
        <dbReference type="ARBA" id="ARBA00022737"/>
    </source>
</evidence>
<evidence type="ECO:0000259" key="13">
    <source>
        <dbReference type="PROSITE" id="PS50853"/>
    </source>
</evidence>
<feature type="domain" description="Ig-like" evidence="12">
    <location>
        <begin position="416"/>
        <end position="496"/>
    </location>
</feature>
<keyword evidence="8" id="KW-0393">Immunoglobulin domain</keyword>
<evidence type="ECO:0000256" key="9">
    <source>
        <dbReference type="SAM" id="MobiDB-lite"/>
    </source>
</evidence>
<dbReference type="FunFam" id="2.60.40.10:FF:000032">
    <property type="entry name" value="palladin isoform X1"/>
    <property type="match status" value="1"/>
</dbReference>
<dbReference type="PANTHER" id="PTHR44170">
    <property type="entry name" value="PROTEIN SIDEKICK"/>
    <property type="match status" value="1"/>
</dbReference>
<feature type="domain" description="Ig-like" evidence="12">
    <location>
        <begin position="311"/>
        <end position="408"/>
    </location>
</feature>
<keyword evidence="3 11" id="KW-0732">Signal</keyword>
<dbReference type="PANTHER" id="PTHR44170:SF60">
    <property type="entry name" value="ROUNDABOUT HOMOLOG 1"/>
    <property type="match status" value="1"/>
</dbReference>
<reference evidence="14" key="1">
    <citation type="submission" date="2018-11" db="EMBL/GenBank/DDBJ databases">
        <authorList>
            <person name="Alioto T."/>
            <person name="Alioto T."/>
        </authorList>
    </citation>
    <scope>NUCLEOTIDE SEQUENCE</scope>
</reference>
<feature type="region of interest" description="Disordered" evidence="9">
    <location>
        <begin position="996"/>
        <end position="1027"/>
    </location>
</feature>
<feature type="compositionally biased region" description="Low complexity" evidence="9">
    <location>
        <begin position="1326"/>
        <end position="1340"/>
    </location>
</feature>
<evidence type="ECO:0000256" key="11">
    <source>
        <dbReference type="SAM" id="SignalP"/>
    </source>
</evidence>
<dbReference type="CDD" id="cd00063">
    <property type="entry name" value="FN3"/>
    <property type="match status" value="3"/>
</dbReference>
<dbReference type="Gene3D" id="2.60.40.10">
    <property type="entry name" value="Immunoglobulins"/>
    <property type="match status" value="8"/>
</dbReference>
<dbReference type="InterPro" id="IPR003598">
    <property type="entry name" value="Ig_sub2"/>
</dbReference>
<keyword evidence="4" id="KW-0677">Repeat</keyword>
<gene>
    <name evidence="14" type="ORF">MGAL_10B044249</name>
</gene>
<feature type="region of interest" description="Disordered" evidence="9">
    <location>
        <begin position="1265"/>
        <end position="1340"/>
    </location>
</feature>
<dbReference type="FunFam" id="2.60.40.10:FF:000008">
    <property type="entry name" value="roundabout homolog 2 isoform X2"/>
    <property type="match status" value="2"/>
</dbReference>
<feature type="domain" description="Fibronectin type-III" evidence="13">
    <location>
        <begin position="525"/>
        <end position="620"/>
    </location>
</feature>
<accession>A0A8B6CN97</accession>
<dbReference type="PROSITE" id="PS50835">
    <property type="entry name" value="IG_LIKE"/>
    <property type="match status" value="5"/>
</dbReference>
<dbReference type="PRINTS" id="PR00014">
    <property type="entry name" value="FNTYPEIII"/>
</dbReference>
<dbReference type="InterPro" id="IPR003599">
    <property type="entry name" value="Ig_sub"/>
</dbReference>
<evidence type="ECO:0000256" key="8">
    <source>
        <dbReference type="ARBA" id="ARBA00023319"/>
    </source>
</evidence>
<evidence type="ECO:0000256" key="3">
    <source>
        <dbReference type="ARBA" id="ARBA00022729"/>
    </source>
</evidence>
<proteinExistence type="predicted"/>
<dbReference type="InterPro" id="IPR003961">
    <property type="entry name" value="FN3_dom"/>
</dbReference>
<feature type="domain" description="Fibronectin type-III" evidence="13">
    <location>
        <begin position="641"/>
        <end position="743"/>
    </location>
</feature>
<evidence type="ECO:0000256" key="5">
    <source>
        <dbReference type="ARBA" id="ARBA00022989"/>
    </source>
</evidence>
<feature type="signal peptide" evidence="11">
    <location>
        <begin position="1"/>
        <end position="20"/>
    </location>
</feature>
<dbReference type="EMBL" id="UYJE01002116">
    <property type="protein sequence ID" value="VDI07963.1"/>
    <property type="molecule type" value="Genomic_DNA"/>
</dbReference>
<dbReference type="GO" id="GO:0007411">
    <property type="term" value="P:axon guidance"/>
    <property type="evidence" value="ECO:0007669"/>
    <property type="project" value="TreeGrafter"/>
</dbReference>
<dbReference type="Pfam" id="PF07679">
    <property type="entry name" value="I-set"/>
    <property type="match status" value="3"/>
</dbReference>
<evidence type="ECO:0000313" key="14">
    <source>
        <dbReference type="EMBL" id="VDI07963.1"/>
    </source>
</evidence>
<dbReference type="GO" id="GO:0030424">
    <property type="term" value="C:axon"/>
    <property type="evidence" value="ECO:0007669"/>
    <property type="project" value="TreeGrafter"/>
</dbReference>